<protein>
    <recommendedName>
        <fullName evidence="3">Secreted protein</fullName>
    </recommendedName>
</protein>
<dbReference type="RefSeq" id="WP_346143762.1">
    <property type="nucleotide sequence ID" value="NZ_BAAATE010000002.1"/>
</dbReference>
<organism evidence="1 2">
    <name type="scientific">Nonomuraea recticatena</name>
    <dbReference type="NCBI Taxonomy" id="46178"/>
    <lineage>
        <taxon>Bacteria</taxon>
        <taxon>Bacillati</taxon>
        <taxon>Actinomycetota</taxon>
        <taxon>Actinomycetes</taxon>
        <taxon>Streptosporangiales</taxon>
        <taxon>Streptosporangiaceae</taxon>
        <taxon>Nonomuraea</taxon>
    </lineage>
</organism>
<evidence type="ECO:0000313" key="1">
    <source>
        <dbReference type="EMBL" id="GAA2647360.1"/>
    </source>
</evidence>
<keyword evidence="2" id="KW-1185">Reference proteome</keyword>
<gene>
    <name evidence="1" type="ORF">GCM10010412_010840</name>
</gene>
<evidence type="ECO:0008006" key="3">
    <source>
        <dbReference type="Google" id="ProtNLM"/>
    </source>
</evidence>
<dbReference type="EMBL" id="BAAATE010000002">
    <property type="protein sequence ID" value="GAA2647360.1"/>
    <property type="molecule type" value="Genomic_DNA"/>
</dbReference>
<accession>A0ABN3R9U5</accession>
<name>A0ABN3R9U5_9ACTN</name>
<reference evidence="1 2" key="1">
    <citation type="journal article" date="2019" name="Int. J. Syst. Evol. Microbiol.">
        <title>The Global Catalogue of Microorganisms (GCM) 10K type strain sequencing project: providing services to taxonomists for standard genome sequencing and annotation.</title>
        <authorList>
            <consortium name="The Broad Institute Genomics Platform"/>
            <consortium name="The Broad Institute Genome Sequencing Center for Infectious Disease"/>
            <person name="Wu L."/>
            <person name="Ma J."/>
        </authorList>
    </citation>
    <scope>NUCLEOTIDE SEQUENCE [LARGE SCALE GENOMIC DNA]</scope>
    <source>
        <strain evidence="1 2">JCM 6835</strain>
    </source>
</reference>
<proteinExistence type="predicted"/>
<evidence type="ECO:0000313" key="2">
    <source>
        <dbReference type="Proteomes" id="UP001501666"/>
    </source>
</evidence>
<sequence length="931" mass="100322">MTSATQVHEHGSPAWQEVRDLITERRTRFLADRVLALTEAERIEVARLLPELLTELREAAARRARESWMAGNDLDDDEASWPESARNNLDLLIEFDVREELEQLAGPLRVAGAGTISGSAATVAWLTRRELRPRQQTPSDTEHLLRVLTARPAAWHADVTTRLAGKIRTAADPGAPLVLALLRAGGIEPPPHDPLVVAWVSSPVVTSDPLVTTLLPRIFEAQGVGRALREERLTPAPTRWLGLIRRLLASGRLSRDQLLDGCVSRFLRGGDAADLRFFVRLHTLLDPAPAEAAARARDYLRLLPAAPGTVAELALAQVRRTGPHDSADVAEAIGVLVFRAEAKLARAGLSWLDERVRRSPATADELAPALATAFAHTSYEVQSRAVQLALKHAARFEKGTVLIAEAVPSLPVDLGARVAAVFGGDTTEAPAPFAPPPLPPVEAVGRFPGPTAALGTLSWNTHDWATVERWLAGFVALAADDRTALREQLAPVFGDRRPSLYAAARWLDPSQWVVALAQEAITPGADPGVPDPEPVSTWAGSSLSVRVMPDPAVEFRRRNRLPEPHSVSPPHLFVLHRLCELYRAFRTGALPPVLLATPTLMSGSLDPEVLVDRLEACAAAGCDPLSADLQQALLRLPRGIHPEAAERAGRVASHAAATVASWLAEGGLPDPETGFTWGYLEGASGYLFDEREPAHDGCHRDVRPVPVLRAEPTGHPLIDDLLRKPAPWRRGDHGRAMAWWPAILPSHREVVSVNYLPHLLNQWSAPSVDPAHLAMLAEADGPLGDATALILATFLAGRDQEAVPLLVRMAARGGLPTGVLGRQLGLLIRRTWFETRPVLASLAEAAQQGAQAQVWEILMGLLPVLLPGEGERPTVTHAEAVALAADVALWSGARGEIAAVSTHAASGRNSRFARECARLRDRLAGHDASAG</sequence>
<dbReference type="Proteomes" id="UP001501666">
    <property type="component" value="Unassembled WGS sequence"/>
</dbReference>
<comment type="caution">
    <text evidence="1">The sequence shown here is derived from an EMBL/GenBank/DDBJ whole genome shotgun (WGS) entry which is preliminary data.</text>
</comment>